<keyword evidence="6 10" id="KW-0547">Nucleotide-binding</keyword>
<dbReference type="SUPFAM" id="SSF53244">
    <property type="entry name" value="MurD-like peptide ligases, peptide-binding domain"/>
    <property type="match status" value="1"/>
</dbReference>
<evidence type="ECO:0000256" key="1">
    <source>
        <dbReference type="ARBA" id="ARBA00001946"/>
    </source>
</evidence>
<dbReference type="UniPathway" id="UPA00077">
    <property type="reaction ID" value="UER00157"/>
</dbReference>
<organism evidence="12 13">
    <name type="scientific">Hoeflea olei</name>
    <dbReference type="NCBI Taxonomy" id="1480615"/>
    <lineage>
        <taxon>Bacteria</taxon>
        <taxon>Pseudomonadati</taxon>
        <taxon>Pseudomonadota</taxon>
        <taxon>Alphaproteobacteria</taxon>
        <taxon>Hyphomicrobiales</taxon>
        <taxon>Rhizobiaceae</taxon>
        <taxon>Hoeflea</taxon>
    </lineage>
</organism>
<dbReference type="PANTHER" id="PTHR11136:SF0">
    <property type="entry name" value="DIHYDROFOLATE SYNTHETASE-RELATED"/>
    <property type="match status" value="1"/>
</dbReference>
<protein>
    <recommendedName>
        <fullName evidence="3">tetrahydrofolate synthase</fullName>
        <ecNumber evidence="3">6.3.2.17</ecNumber>
    </recommendedName>
</protein>
<accession>A0A1C1YRJ9</accession>
<keyword evidence="5" id="KW-0479">Metal-binding</keyword>
<dbReference type="GO" id="GO:0005737">
    <property type="term" value="C:cytoplasm"/>
    <property type="evidence" value="ECO:0007669"/>
    <property type="project" value="TreeGrafter"/>
</dbReference>
<dbReference type="FunFam" id="3.40.1190.10:FF:000011">
    <property type="entry name" value="Folylpolyglutamate synthase/dihydrofolate synthase"/>
    <property type="match status" value="1"/>
</dbReference>
<comment type="catalytic activity">
    <reaction evidence="9">
        <text>(6S)-5,6,7,8-tetrahydrofolyl-(gamma-L-Glu)(n) + L-glutamate + ATP = (6S)-5,6,7,8-tetrahydrofolyl-(gamma-L-Glu)(n+1) + ADP + phosphate + H(+)</text>
        <dbReference type="Rhea" id="RHEA:10580"/>
        <dbReference type="Rhea" id="RHEA-COMP:14738"/>
        <dbReference type="Rhea" id="RHEA-COMP:14740"/>
        <dbReference type="ChEBI" id="CHEBI:15378"/>
        <dbReference type="ChEBI" id="CHEBI:29985"/>
        <dbReference type="ChEBI" id="CHEBI:30616"/>
        <dbReference type="ChEBI" id="CHEBI:43474"/>
        <dbReference type="ChEBI" id="CHEBI:141005"/>
        <dbReference type="ChEBI" id="CHEBI:456216"/>
        <dbReference type="EC" id="6.3.2.17"/>
    </reaction>
</comment>
<dbReference type="AlphaFoldDB" id="A0A1C1YRJ9"/>
<dbReference type="PROSITE" id="PS01012">
    <property type="entry name" value="FOLYLPOLYGLU_SYNT_2"/>
    <property type="match status" value="1"/>
</dbReference>
<dbReference type="InterPro" id="IPR036565">
    <property type="entry name" value="Mur-like_cat_sf"/>
</dbReference>
<dbReference type="GO" id="GO:0005524">
    <property type="term" value="F:ATP binding"/>
    <property type="evidence" value="ECO:0007669"/>
    <property type="project" value="UniProtKB-KW"/>
</dbReference>
<evidence type="ECO:0000313" key="12">
    <source>
        <dbReference type="EMBL" id="OCW56139.1"/>
    </source>
</evidence>
<comment type="similarity">
    <text evidence="2 10">Belongs to the folylpolyglutamate synthase family.</text>
</comment>
<name>A0A1C1YRJ9_9HYPH</name>
<dbReference type="InterPro" id="IPR001645">
    <property type="entry name" value="Folylpolyglutamate_synth"/>
</dbReference>
<dbReference type="GO" id="GO:0046872">
    <property type="term" value="F:metal ion binding"/>
    <property type="evidence" value="ECO:0007669"/>
    <property type="project" value="UniProtKB-KW"/>
</dbReference>
<keyword evidence="4 10" id="KW-0436">Ligase</keyword>
<evidence type="ECO:0000256" key="10">
    <source>
        <dbReference type="PIRNR" id="PIRNR001563"/>
    </source>
</evidence>
<gene>
    <name evidence="12" type="ORF">AWJ14_12620</name>
</gene>
<dbReference type="STRING" id="1480615.AWJ14_12620"/>
<keyword evidence="8" id="KW-0460">Magnesium</keyword>
<dbReference type="SUPFAM" id="SSF53623">
    <property type="entry name" value="MurD-like peptide ligases, catalytic domain"/>
    <property type="match status" value="1"/>
</dbReference>
<evidence type="ECO:0000256" key="5">
    <source>
        <dbReference type="ARBA" id="ARBA00022723"/>
    </source>
</evidence>
<dbReference type="Proteomes" id="UP000094795">
    <property type="component" value="Unassembled WGS sequence"/>
</dbReference>
<evidence type="ECO:0000256" key="2">
    <source>
        <dbReference type="ARBA" id="ARBA00008276"/>
    </source>
</evidence>
<proteinExistence type="inferred from homology"/>
<evidence type="ECO:0000256" key="4">
    <source>
        <dbReference type="ARBA" id="ARBA00022598"/>
    </source>
</evidence>
<dbReference type="OrthoDB" id="9809356at2"/>
<dbReference type="GO" id="GO:0004326">
    <property type="term" value="F:tetrahydrofolylpolyglutamate synthase activity"/>
    <property type="evidence" value="ECO:0007669"/>
    <property type="project" value="UniProtKB-EC"/>
</dbReference>
<comment type="cofactor">
    <cofactor evidence="1">
        <name>Mg(2+)</name>
        <dbReference type="ChEBI" id="CHEBI:18420"/>
    </cofactor>
</comment>
<evidence type="ECO:0000259" key="11">
    <source>
        <dbReference type="Pfam" id="PF08245"/>
    </source>
</evidence>
<evidence type="ECO:0000313" key="13">
    <source>
        <dbReference type="Proteomes" id="UP000094795"/>
    </source>
</evidence>
<dbReference type="InterPro" id="IPR018109">
    <property type="entry name" value="Folylpolyglutamate_synth_CS"/>
</dbReference>
<evidence type="ECO:0000256" key="7">
    <source>
        <dbReference type="ARBA" id="ARBA00022840"/>
    </source>
</evidence>
<dbReference type="GO" id="GO:0008841">
    <property type="term" value="F:dihydrofolate synthase activity"/>
    <property type="evidence" value="ECO:0007669"/>
    <property type="project" value="TreeGrafter"/>
</dbReference>
<dbReference type="InterPro" id="IPR013221">
    <property type="entry name" value="Mur_ligase_cen"/>
</dbReference>
<evidence type="ECO:0000256" key="3">
    <source>
        <dbReference type="ARBA" id="ARBA00013025"/>
    </source>
</evidence>
<evidence type="ECO:0000256" key="9">
    <source>
        <dbReference type="ARBA" id="ARBA00047493"/>
    </source>
</evidence>
<evidence type="ECO:0000256" key="6">
    <source>
        <dbReference type="ARBA" id="ARBA00022741"/>
    </source>
</evidence>
<comment type="caution">
    <text evidence="12">The sequence shown here is derived from an EMBL/GenBank/DDBJ whole genome shotgun (WGS) entry which is preliminary data.</text>
</comment>
<dbReference type="EC" id="6.3.2.17" evidence="3"/>
<dbReference type="Gene3D" id="3.90.190.20">
    <property type="entry name" value="Mur ligase, C-terminal domain"/>
    <property type="match status" value="1"/>
</dbReference>
<dbReference type="PANTHER" id="PTHR11136">
    <property type="entry name" value="FOLYLPOLYGLUTAMATE SYNTHASE-RELATED"/>
    <property type="match status" value="1"/>
</dbReference>
<dbReference type="GO" id="GO:0046654">
    <property type="term" value="P:tetrahydrofolate biosynthetic process"/>
    <property type="evidence" value="ECO:0007669"/>
    <property type="project" value="UniProtKB-UniPathway"/>
</dbReference>
<sequence length="451" mass="48204">MPRVSAEGAVVSAAEQEINALLALHPKGFDLSLGRITRLLERLGNPHEQLPPVIHVAGTNGKGSTSTFCRAILEAHGLTVHVHTSPHLVNWHERFRLGAEGGGRLVEDAVLADAVRRVAAANQGETITVFEILTAVMFVLFSEHPADAALIEVGLGGRFDATNVIPHPAAAVIMSISLDHQAYLGDRVELIAAEKAGIIKRGVPVVIGEQSEEIARDVLIETAERLACPLDVYGQNFIAFEENGRMVYQDEDELIDLPQPRLAGRHQQANAAAAIRALKAAGFKLEEQAIGRGLTSASWPGRLERLTYGRLVENLPEGVEIWIDGGHNPGAGRVIAEAMATLNDRESRPLFLVSGMINTKDPIGYFEAFAGMARQVFTVPVPDCEAGLDPRYLADAAGQAGLRAGPAPDVETALAAICRSRDGSTLPPRILIGGSLYLLGHVLRINGTPPV</sequence>
<dbReference type="Gene3D" id="3.40.1190.10">
    <property type="entry name" value="Mur-like, catalytic domain"/>
    <property type="match status" value="1"/>
</dbReference>
<dbReference type="NCBIfam" id="TIGR01499">
    <property type="entry name" value="folC"/>
    <property type="match status" value="1"/>
</dbReference>
<keyword evidence="7 10" id="KW-0067">ATP-binding</keyword>
<dbReference type="PIRSF" id="PIRSF001563">
    <property type="entry name" value="Folylpolyglu_synth"/>
    <property type="match status" value="1"/>
</dbReference>
<dbReference type="Pfam" id="PF08245">
    <property type="entry name" value="Mur_ligase_M"/>
    <property type="match status" value="1"/>
</dbReference>
<reference evidence="12 13" key="1">
    <citation type="submission" date="2015-12" db="EMBL/GenBank/DDBJ databases">
        <authorList>
            <person name="Shamseldin A."/>
            <person name="Moawad H."/>
            <person name="Abd El-Rahim W.M."/>
            <person name="Sadowsky M.J."/>
        </authorList>
    </citation>
    <scope>NUCLEOTIDE SEQUENCE [LARGE SCALE GENOMIC DNA]</scope>
    <source>
        <strain evidence="12 13">JC234</strain>
    </source>
</reference>
<dbReference type="EMBL" id="LQZT01000048">
    <property type="protein sequence ID" value="OCW56139.1"/>
    <property type="molecule type" value="Genomic_DNA"/>
</dbReference>
<keyword evidence="13" id="KW-1185">Reference proteome</keyword>
<feature type="domain" description="Mur ligase central" evidence="11">
    <location>
        <begin position="56"/>
        <end position="277"/>
    </location>
</feature>
<dbReference type="InterPro" id="IPR036615">
    <property type="entry name" value="Mur_ligase_C_dom_sf"/>
</dbReference>
<evidence type="ECO:0000256" key="8">
    <source>
        <dbReference type="ARBA" id="ARBA00022842"/>
    </source>
</evidence>